<comment type="similarity">
    <text evidence="1">Belongs to the RutC family.</text>
</comment>
<dbReference type="OrthoDB" id="3185659at2"/>
<evidence type="ECO:0000256" key="1">
    <source>
        <dbReference type="ARBA" id="ARBA00010552"/>
    </source>
</evidence>
<proteinExistence type="inferred from homology"/>
<dbReference type="RefSeq" id="WP_150167374.1">
    <property type="nucleotide sequence ID" value="NZ_CP029193.1"/>
</dbReference>
<evidence type="ECO:0000313" key="2">
    <source>
        <dbReference type="EMBL" id="QES26961.1"/>
    </source>
</evidence>
<dbReference type="Gene3D" id="3.30.1330.40">
    <property type="entry name" value="RutC-like"/>
    <property type="match status" value="1"/>
</dbReference>
<accession>A0A5P2BCM4</accession>
<dbReference type="InterPro" id="IPR035959">
    <property type="entry name" value="RutC-like_sf"/>
</dbReference>
<dbReference type="EMBL" id="CP029193">
    <property type="protein sequence ID" value="QES26961.1"/>
    <property type="molecule type" value="Genomic_DNA"/>
</dbReference>
<dbReference type="CDD" id="cd00448">
    <property type="entry name" value="YjgF_YER057c_UK114_family"/>
    <property type="match status" value="1"/>
</dbReference>
<protein>
    <recommendedName>
        <fullName evidence="4">Enamine deaminase RidA</fullName>
    </recommendedName>
</protein>
<dbReference type="SUPFAM" id="SSF55298">
    <property type="entry name" value="YjgF-like"/>
    <property type="match status" value="1"/>
</dbReference>
<dbReference type="PANTHER" id="PTHR11803:SF58">
    <property type="entry name" value="PROTEIN HMF1-RELATED"/>
    <property type="match status" value="1"/>
</dbReference>
<dbReference type="Proteomes" id="UP000323046">
    <property type="component" value="Chromosome"/>
</dbReference>
<dbReference type="InterPro" id="IPR006175">
    <property type="entry name" value="YjgF/YER057c/UK114"/>
</dbReference>
<reference evidence="2 3" key="1">
    <citation type="submission" date="2018-05" db="EMBL/GenBank/DDBJ databases">
        <title>Streptomyces venezuelae.</title>
        <authorList>
            <person name="Kim W."/>
            <person name="Lee N."/>
            <person name="Cho B.-K."/>
        </authorList>
    </citation>
    <scope>NUCLEOTIDE SEQUENCE [LARGE SCALE GENOMIC DNA]</scope>
    <source>
        <strain evidence="2 3">ATCC 14583</strain>
    </source>
</reference>
<dbReference type="Pfam" id="PF01042">
    <property type="entry name" value="Ribonuc_L-PSP"/>
    <property type="match status" value="1"/>
</dbReference>
<evidence type="ECO:0000313" key="3">
    <source>
        <dbReference type="Proteomes" id="UP000323046"/>
    </source>
</evidence>
<dbReference type="AlphaFoldDB" id="A0A5P2BCM4"/>
<evidence type="ECO:0008006" key="4">
    <source>
        <dbReference type="Google" id="ProtNLM"/>
    </source>
</evidence>
<sequence>MRTSIDNPAGAPQPFGPYSQVARVEHADGGVLLYVSGQCADGDDMAAQSRGVFEALKLLLAAHGAGLDDIINIRTYLTDMDGFADYAAVRKEFLTATPPTSTTVAVSRLVPPRALVEVEVVAALTGATGAAAR</sequence>
<keyword evidence="3" id="KW-1185">Reference proteome</keyword>
<name>A0A5P2BCM4_STRVZ</name>
<dbReference type="GO" id="GO:0005829">
    <property type="term" value="C:cytosol"/>
    <property type="evidence" value="ECO:0007669"/>
    <property type="project" value="TreeGrafter"/>
</dbReference>
<organism evidence="2 3">
    <name type="scientific">Streptomyces venezuelae</name>
    <dbReference type="NCBI Taxonomy" id="54571"/>
    <lineage>
        <taxon>Bacteria</taxon>
        <taxon>Bacillati</taxon>
        <taxon>Actinomycetota</taxon>
        <taxon>Actinomycetes</taxon>
        <taxon>Kitasatosporales</taxon>
        <taxon>Streptomycetaceae</taxon>
        <taxon>Streptomyces</taxon>
    </lineage>
</organism>
<gene>
    <name evidence="2" type="ORF">DEJ47_11195</name>
</gene>
<dbReference type="PANTHER" id="PTHR11803">
    <property type="entry name" value="2-IMINOBUTANOATE/2-IMINOPROPANOATE DEAMINASE RIDA"/>
    <property type="match status" value="1"/>
</dbReference>
<dbReference type="GO" id="GO:0019239">
    <property type="term" value="F:deaminase activity"/>
    <property type="evidence" value="ECO:0007669"/>
    <property type="project" value="TreeGrafter"/>
</dbReference>